<dbReference type="Proteomes" id="UP000008634">
    <property type="component" value="Chromosome"/>
</dbReference>
<protein>
    <recommendedName>
        <fullName evidence="3">Gliding motility-associated C-terminal domain-containing protein</fullName>
    </recommendedName>
</protein>
<dbReference type="KEGG" id="cao:Celal_1862"/>
<dbReference type="RefSeq" id="WP_013550640.1">
    <property type="nucleotide sequence ID" value="NC_014934.1"/>
</dbReference>
<dbReference type="eggNOG" id="COG1361">
    <property type="taxonomic scope" value="Bacteria"/>
</dbReference>
<evidence type="ECO:0008006" key="3">
    <source>
        <dbReference type="Google" id="ProtNLM"/>
    </source>
</evidence>
<reference evidence="1 2" key="1">
    <citation type="journal article" date="2010" name="Stand. Genomic Sci.">
        <title>Complete genome sequence of Cellulophaga algicola type strain (IC166).</title>
        <authorList>
            <person name="Abt B."/>
            <person name="Lu M."/>
            <person name="Misra M."/>
            <person name="Han C."/>
            <person name="Nolan M."/>
            <person name="Lucas S."/>
            <person name="Hammon N."/>
            <person name="Deshpande S."/>
            <person name="Cheng J.F."/>
            <person name="Tapia R."/>
            <person name="Goodwin L."/>
            <person name="Pitluck S."/>
            <person name="Liolios K."/>
            <person name="Pagani I."/>
            <person name="Ivanova N."/>
            <person name="Mavromatis K."/>
            <person name="Ovchinikova G."/>
            <person name="Pati A."/>
            <person name="Chen A."/>
            <person name="Palaniappan K."/>
            <person name="Land M."/>
            <person name="Hauser L."/>
            <person name="Chang Y.J."/>
            <person name="Jeffries C.D."/>
            <person name="Detter J.C."/>
            <person name="Brambilla E."/>
            <person name="Rohde M."/>
            <person name="Tindall B.J."/>
            <person name="Goker M."/>
            <person name="Woyke T."/>
            <person name="Bristow J."/>
            <person name="Eisen J.A."/>
            <person name="Markowitz V."/>
            <person name="Hugenholtz P."/>
            <person name="Kyrpides N.C."/>
            <person name="Klenk H.P."/>
            <person name="Lapidus A."/>
        </authorList>
    </citation>
    <scope>NUCLEOTIDE SEQUENCE [LARGE SCALE GENOMIC DNA]</scope>
    <source>
        <strain evidence="2">DSM 14237 / IC166 / ACAM 630</strain>
    </source>
</reference>
<dbReference type="OrthoDB" id="1489185at2"/>
<gene>
    <name evidence="1" type="ordered locus">Celal_1862</name>
</gene>
<keyword evidence="2" id="KW-1185">Reference proteome</keyword>
<dbReference type="Pfam" id="PF13585">
    <property type="entry name" value="CHU_C"/>
    <property type="match status" value="1"/>
</dbReference>
<evidence type="ECO:0000313" key="2">
    <source>
        <dbReference type="Proteomes" id="UP000008634"/>
    </source>
</evidence>
<sequence>MSRHILIIVFNILVLQINTAQTLRNFGAIEIHGTGQIGFFSSLENDGIFDTKSGLAGFYGTNLNSISGSISPYFYDIEINNDEGIFLQIPLKVSNNTNFIFGDIITSKASNTNYLEFISTSFYNGASNFSKVDGYMSISDVQSFLFPIGDETYLRPLGIDTEETTSFFKTAYFFENGTLDFSTILAQKSDLQSISKTEYWVLEGDASTRITIGWNERSDLQSITDNQDNLTIVGFEKKSSQWVNLESADRSGNLLEGFISSTEFIPNDYSAITFGILKTRKPVSRRGYNYIITPNGDGINDFLYIPELEDFDGNRMLIFDRNGLKVFEKENYTDEFNGKVSVNIAAITRNKGLSEGIYYYLITAGKDNFVIQGFLYLER</sequence>
<evidence type="ECO:0000313" key="1">
    <source>
        <dbReference type="EMBL" id="ADV49162.1"/>
    </source>
</evidence>
<proteinExistence type="predicted"/>
<dbReference type="EMBL" id="CP002453">
    <property type="protein sequence ID" value="ADV49162.1"/>
    <property type="molecule type" value="Genomic_DNA"/>
</dbReference>
<dbReference type="HOGENOM" id="CLU_723062_0_0_10"/>
<dbReference type="STRING" id="688270.Celal_1862"/>
<dbReference type="AlphaFoldDB" id="E6XE81"/>
<accession>E6XE81</accession>
<organism evidence="1 2">
    <name type="scientific">Cellulophaga algicola (strain DSM 14237 / IC166 / ACAM 630)</name>
    <dbReference type="NCBI Taxonomy" id="688270"/>
    <lineage>
        <taxon>Bacteria</taxon>
        <taxon>Pseudomonadati</taxon>
        <taxon>Bacteroidota</taxon>
        <taxon>Flavobacteriia</taxon>
        <taxon>Flavobacteriales</taxon>
        <taxon>Flavobacteriaceae</taxon>
        <taxon>Cellulophaga</taxon>
    </lineage>
</organism>
<name>E6XE81_CELAD</name>